<dbReference type="EMBL" id="BDSP01000084">
    <property type="protein sequence ID" value="GAX14812.1"/>
    <property type="molecule type" value="Genomic_DNA"/>
</dbReference>
<comment type="caution">
    <text evidence="2">The sequence shown here is derived from an EMBL/GenBank/DDBJ whole genome shotgun (WGS) entry which is preliminary data.</text>
</comment>
<reference evidence="2 3" key="1">
    <citation type="journal article" date="2015" name="Plant Cell">
        <title>Oil accumulation by the oleaginous diatom Fistulifera solaris as revealed by the genome and transcriptome.</title>
        <authorList>
            <person name="Tanaka T."/>
            <person name="Maeda Y."/>
            <person name="Veluchamy A."/>
            <person name="Tanaka M."/>
            <person name="Abida H."/>
            <person name="Marechal E."/>
            <person name="Bowler C."/>
            <person name="Muto M."/>
            <person name="Sunaga Y."/>
            <person name="Tanaka M."/>
            <person name="Yoshino T."/>
            <person name="Taniguchi T."/>
            <person name="Fukuda Y."/>
            <person name="Nemoto M."/>
            <person name="Matsumoto M."/>
            <person name="Wong P.S."/>
            <person name="Aburatani S."/>
            <person name="Fujibuchi W."/>
        </authorList>
    </citation>
    <scope>NUCLEOTIDE SEQUENCE [LARGE SCALE GENOMIC DNA]</scope>
    <source>
        <strain evidence="2 3">JPCC DA0580</strain>
    </source>
</reference>
<dbReference type="AlphaFoldDB" id="A0A1Z5JLT6"/>
<feature type="signal peptide" evidence="1">
    <location>
        <begin position="1"/>
        <end position="18"/>
    </location>
</feature>
<protein>
    <submittedName>
        <fullName evidence="2">Uncharacterized protein</fullName>
    </submittedName>
</protein>
<proteinExistence type="predicted"/>
<sequence length="194" mass="22123">MFRFTILLCMGVVASVSARPFLLSSVSTFGIVRGGTSSNISLAEDYERAEKTIFNSLVAAEKALEHAIHQEVDALFHDDKDHHKAKASEAIQKGAAQVRESRNFRSLLDRKHPKVPDHPDSNVLYAIEASEKAMMDAVRKEVDLLFHFEPKKEQVQTALANVQARKDQHDEKRQQYLLSSYKDMIENYESYVWE</sequence>
<feature type="chain" id="PRO_5012916026" evidence="1">
    <location>
        <begin position="19"/>
        <end position="194"/>
    </location>
</feature>
<dbReference type="OrthoDB" id="53937at2759"/>
<keyword evidence="3" id="KW-1185">Reference proteome</keyword>
<name>A0A1Z5JLT6_FISSO</name>
<dbReference type="InParanoid" id="A0A1Z5JLT6"/>
<accession>A0A1Z5JLT6</accession>
<evidence type="ECO:0000313" key="3">
    <source>
        <dbReference type="Proteomes" id="UP000198406"/>
    </source>
</evidence>
<gene>
    <name evidence="2" type="ORF">FisN_29Lh016</name>
</gene>
<organism evidence="2 3">
    <name type="scientific">Fistulifera solaris</name>
    <name type="common">Oleaginous diatom</name>
    <dbReference type="NCBI Taxonomy" id="1519565"/>
    <lineage>
        <taxon>Eukaryota</taxon>
        <taxon>Sar</taxon>
        <taxon>Stramenopiles</taxon>
        <taxon>Ochrophyta</taxon>
        <taxon>Bacillariophyta</taxon>
        <taxon>Bacillariophyceae</taxon>
        <taxon>Bacillariophycidae</taxon>
        <taxon>Naviculales</taxon>
        <taxon>Naviculaceae</taxon>
        <taxon>Fistulifera</taxon>
    </lineage>
</organism>
<keyword evidence="1" id="KW-0732">Signal</keyword>
<evidence type="ECO:0000313" key="2">
    <source>
        <dbReference type="EMBL" id="GAX14812.1"/>
    </source>
</evidence>
<evidence type="ECO:0000256" key="1">
    <source>
        <dbReference type="SAM" id="SignalP"/>
    </source>
</evidence>
<dbReference type="Proteomes" id="UP000198406">
    <property type="component" value="Unassembled WGS sequence"/>
</dbReference>